<dbReference type="EMBL" id="CP039291">
    <property type="protein sequence ID" value="QCB94321.1"/>
    <property type="molecule type" value="Genomic_DNA"/>
</dbReference>
<sequence>MARIRRGTLVVALLVPFVLGAVLATALGTTAGGPRDLVVPAAWRTAWDVAHVREGDRVALAWGDRAGADPRAADGDLAFDPGAALARLERLHALHVDELGLGARDGPLAERKLLVVVDGTWSEGPGARDGTGQGPPAGDGTSADVVDGVAVLRVAPAVLGADRAADGGATADPPAADGSTADGAARDGPARDGPARDGPVHDGPGHDGAVQAGPTVVAGTSWELARGSAEAALRITAAERGGPAGPAATAFLSASAAYLATLAVPSGHADVTELLRAPHLAWGSTRHAAAGWLLLDSLVARADPALVAELWTDARDGEAVLAAYARLTSASPEALNRRVAQYAMRAATGDAAGTDADGTGVGLLDGIDPVLLADRTTPTEPAPGDPSHHRVTGAFAPAAYGFTVVRLVPDGSGGDVRVRVRGHAETVAAGDARWSVGMVALGPDGVRYGPVTETVDGDVTLTPRTGDAAVLLVVTATPGTVPERAGEAFATTTRYPYEFRVAGAAVADPAGAEPAAGGHRHANGGGWVDDRASVDPTVYVGPQAVVRGAAQVRGDARLEGRAWVEDGAVVQDRAVVRDAAVVRPGARLSGTVVVGGDAVADGVCTAGVHTSYRPGATCEDAAADGDVNPTVTPFSADELVLTPAPAAPGPGPAVPGAPTPAPADGAGEPAAPPTGTGAGGTGAGGTGGGGTGGGGTGGGGTGGGGGGAGGQPTRAPAPPPPAPSPGVVAPPSAVPAGACTARYELVTSWPGGYQAQVTVTATTSGVTGWLVQWPAVPGLGINDRWGADIGTSGGTVSAENLSWNGTVADRQSVVFGFTGTADDGAAATIPQLRCTRTR</sequence>
<evidence type="ECO:0000313" key="5">
    <source>
        <dbReference type="EMBL" id="QCB94321.1"/>
    </source>
</evidence>
<keyword evidence="6" id="KW-1185">Reference proteome</keyword>
<dbReference type="GO" id="GO:0005975">
    <property type="term" value="P:carbohydrate metabolic process"/>
    <property type="evidence" value="ECO:0007669"/>
    <property type="project" value="InterPro"/>
</dbReference>
<dbReference type="AlphaFoldDB" id="A0A4P7SKE2"/>
<dbReference type="InterPro" id="IPR008965">
    <property type="entry name" value="CBM2/CBM3_carb-bd_dom_sf"/>
</dbReference>
<dbReference type="InterPro" id="IPR001919">
    <property type="entry name" value="CBD2"/>
</dbReference>
<feature type="compositionally biased region" description="Low complexity" evidence="3">
    <location>
        <begin position="662"/>
        <end position="675"/>
    </location>
</feature>
<reference evidence="5 6" key="1">
    <citation type="submission" date="2019-04" db="EMBL/GenBank/DDBJ databases">
        <title>Isolation and identification of Cellulomonas shaoxiangyii sp. Nov. isolated from feces of the Tibetan antelopes (Pantholops hodgsonii) in the Qinghai-Tibet plateau of China.</title>
        <authorList>
            <person name="Tian Z."/>
        </authorList>
    </citation>
    <scope>NUCLEOTIDE SEQUENCE [LARGE SCALE GENOMIC DNA]</scope>
    <source>
        <strain evidence="5 6">Z28</strain>
    </source>
</reference>
<evidence type="ECO:0000256" key="2">
    <source>
        <dbReference type="ARBA" id="ARBA00023295"/>
    </source>
</evidence>
<organism evidence="5 6">
    <name type="scientific">Cellulomonas shaoxiangyii</name>
    <dbReference type="NCBI Taxonomy" id="2566013"/>
    <lineage>
        <taxon>Bacteria</taxon>
        <taxon>Bacillati</taxon>
        <taxon>Actinomycetota</taxon>
        <taxon>Actinomycetes</taxon>
        <taxon>Micrococcales</taxon>
        <taxon>Cellulomonadaceae</taxon>
        <taxon>Cellulomonas</taxon>
    </lineage>
</organism>
<feature type="compositionally biased region" description="Pro residues" evidence="3">
    <location>
        <begin position="645"/>
        <end position="661"/>
    </location>
</feature>
<keyword evidence="1" id="KW-0378">Hydrolase</keyword>
<feature type="region of interest" description="Disordered" evidence="3">
    <location>
        <begin position="641"/>
        <end position="729"/>
    </location>
</feature>
<protein>
    <recommendedName>
        <fullName evidence="4">CBM2 domain-containing protein</fullName>
    </recommendedName>
</protein>
<dbReference type="Gene3D" id="2.160.10.10">
    <property type="entry name" value="Hexapeptide repeat proteins"/>
    <property type="match status" value="1"/>
</dbReference>
<dbReference type="SMART" id="SM00637">
    <property type="entry name" value="CBD_II"/>
    <property type="match status" value="1"/>
</dbReference>
<dbReference type="GO" id="GO:0030247">
    <property type="term" value="F:polysaccharide binding"/>
    <property type="evidence" value="ECO:0007669"/>
    <property type="project" value="UniProtKB-UniRule"/>
</dbReference>
<dbReference type="InterPro" id="IPR012291">
    <property type="entry name" value="CBM2_carb-bd_dom_sf"/>
</dbReference>
<dbReference type="Pfam" id="PF19527">
    <property type="entry name" value="DUF6055"/>
    <property type="match status" value="1"/>
</dbReference>
<dbReference type="Pfam" id="PF00553">
    <property type="entry name" value="CBM_2"/>
    <property type="match status" value="1"/>
</dbReference>
<dbReference type="GO" id="GO:0004553">
    <property type="term" value="F:hydrolase activity, hydrolyzing O-glycosyl compounds"/>
    <property type="evidence" value="ECO:0007669"/>
    <property type="project" value="InterPro"/>
</dbReference>
<gene>
    <name evidence="5" type="ORF">E5225_12900</name>
</gene>
<evidence type="ECO:0000256" key="1">
    <source>
        <dbReference type="ARBA" id="ARBA00022801"/>
    </source>
</evidence>
<dbReference type="KEGG" id="celz:E5225_12900"/>
<feature type="domain" description="CBM2" evidence="4">
    <location>
        <begin position="732"/>
        <end position="837"/>
    </location>
</feature>
<dbReference type="SUPFAM" id="SSF51161">
    <property type="entry name" value="Trimeric LpxA-like enzymes"/>
    <property type="match status" value="1"/>
</dbReference>
<dbReference type="SUPFAM" id="SSF49384">
    <property type="entry name" value="Carbohydrate-binding domain"/>
    <property type="match status" value="1"/>
</dbReference>
<evidence type="ECO:0000313" key="6">
    <source>
        <dbReference type="Proteomes" id="UP000296469"/>
    </source>
</evidence>
<feature type="compositionally biased region" description="Low complexity" evidence="3">
    <location>
        <begin position="164"/>
        <end position="183"/>
    </location>
</feature>
<feature type="compositionally biased region" description="Basic and acidic residues" evidence="3">
    <location>
        <begin position="184"/>
        <end position="205"/>
    </location>
</feature>
<accession>A0A4P7SKE2</accession>
<dbReference type="InterPro" id="IPR011004">
    <property type="entry name" value="Trimer_LpxA-like_sf"/>
</dbReference>
<dbReference type="Gene3D" id="2.60.40.290">
    <property type="match status" value="1"/>
</dbReference>
<dbReference type="Proteomes" id="UP000296469">
    <property type="component" value="Chromosome"/>
</dbReference>
<dbReference type="PROSITE" id="PS51173">
    <property type="entry name" value="CBM2"/>
    <property type="match status" value="1"/>
</dbReference>
<proteinExistence type="predicted"/>
<keyword evidence="2" id="KW-0326">Glycosidase</keyword>
<feature type="compositionally biased region" description="Gly residues" evidence="3">
    <location>
        <begin position="676"/>
        <end position="710"/>
    </location>
</feature>
<evidence type="ECO:0000256" key="3">
    <source>
        <dbReference type="SAM" id="MobiDB-lite"/>
    </source>
</evidence>
<name>A0A4P7SKE2_9CELL</name>
<dbReference type="InterPro" id="IPR045690">
    <property type="entry name" value="DUF6055"/>
</dbReference>
<feature type="region of interest" description="Disordered" evidence="3">
    <location>
        <begin position="120"/>
        <end position="143"/>
    </location>
</feature>
<feature type="compositionally biased region" description="Gly residues" evidence="3">
    <location>
        <begin position="127"/>
        <end position="137"/>
    </location>
</feature>
<dbReference type="RefSeq" id="WP_136225454.1">
    <property type="nucleotide sequence ID" value="NZ_CP039291.1"/>
</dbReference>
<feature type="region of interest" description="Disordered" evidence="3">
    <location>
        <begin position="164"/>
        <end position="213"/>
    </location>
</feature>
<feature type="compositionally biased region" description="Pro residues" evidence="3">
    <location>
        <begin position="715"/>
        <end position="724"/>
    </location>
</feature>
<evidence type="ECO:0000259" key="4">
    <source>
        <dbReference type="PROSITE" id="PS51173"/>
    </source>
</evidence>